<evidence type="ECO:0000313" key="1">
    <source>
        <dbReference type="EMBL" id="CAA6830546.1"/>
    </source>
</evidence>
<dbReference type="EMBL" id="CACVAT010000599">
    <property type="protein sequence ID" value="CAA6830546.1"/>
    <property type="molecule type" value="Genomic_DNA"/>
</dbReference>
<reference evidence="1" key="1">
    <citation type="submission" date="2020-01" db="EMBL/GenBank/DDBJ databases">
        <authorList>
            <person name="Meier V. D."/>
            <person name="Meier V D."/>
        </authorList>
    </citation>
    <scope>NUCLEOTIDE SEQUENCE</scope>
    <source>
        <strain evidence="1">HLG_WM_MAG_09</strain>
    </source>
</reference>
<proteinExistence type="predicted"/>
<sequence length="99" mass="11353">MVVARRKAPDIPQQEAALLQKINQPLSIDILTEYQKLSQKQRNDQITPDENDRLLDLVDVLEQADAERMQHLLELAQLRKLPLDKLIQQLGIRTPAVHG</sequence>
<name>A0A6S6UBB3_9GAMM</name>
<protein>
    <recommendedName>
        <fullName evidence="2">STAS/SEC14 domain-containing protein</fullName>
    </recommendedName>
</protein>
<dbReference type="AlphaFoldDB" id="A0A6S6UBB3"/>
<evidence type="ECO:0008006" key="2">
    <source>
        <dbReference type="Google" id="ProtNLM"/>
    </source>
</evidence>
<gene>
    <name evidence="1" type="ORF">HELGO_WM25746</name>
</gene>
<organism evidence="1">
    <name type="scientific">uncultured Thiotrichaceae bacterium</name>
    <dbReference type="NCBI Taxonomy" id="298394"/>
    <lineage>
        <taxon>Bacteria</taxon>
        <taxon>Pseudomonadati</taxon>
        <taxon>Pseudomonadota</taxon>
        <taxon>Gammaproteobacteria</taxon>
        <taxon>Thiotrichales</taxon>
        <taxon>Thiotrichaceae</taxon>
        <taxon>environmental samples</taxon>
    </lineage>
</organism>
<accession>A0A6S6UBB3</accession>